<gene>
    <name evidence="7" type="ORF">FKW44_008812</name>
</gene>
<feature type="domain" description="Amino acid permease/ SLC12A" evidence="6">
    <location>
        <begin position="19"/>
        <end position="146"/>
    </location>
</feature>
<dbReference type="GO" id="GO:0016020">
    <property type="term" value="C:membrane"/>
    <property type="evidence" value="ECO:0007669"/>
    <property type="project" value="UniProtKB-SubCell"/>
</dbReference>
<evidence type="ECO:0000256" key="2">
    <source>
        <dbReference type="ARBA" id="ARBA00022692"/>
    </source>
</evidence>
<proteinExistence type="predicted"/>
<accession>A0A7T8KGP6</accession>
<evidence type="ECO:0000256" key="1">
    <source>
        <dbReference type="ARBA" id="ARBA00004141"/>
    </source>
</evidence>
<evidence type="ECO:0000256" key="3">
    <source>
        <dbReference type="ARBA" id="ARBA00022989"/>
    </source>
</evidence>
<dbReference type="OrthoDB" id="2020542at2759"/>
<feature type="transmembrane region" description="Helical" evidence="5">
    <location>
        <begin position="107"/>
        <end position="127"/>
    </location>
</feature>
<keyword evidence="2 5" id="KW-0812">Transmembrane</keyword>
<dbReference type="Gene3D" id="1.20.1740.10">
    <property type="entry name" value="Amino acid/polyamine transporter I"/>
    <property type="match status" value="1"/>
</dbReference>
<dbReference type="Proteomes" id="UP000595437">
    <property type="component" value="Chromosome 5"/>
</dbReference>
<dbReference type="GO" id="GO:0006884">
    <property type="term" value="P:cell volume homeostasis"/>
    <property type="evidence" value="ECO:0007669"/>
    <property type="project" value="TreeGrafter"/>
</dbReference>
<dbReference type="InterPro" id="IPR004841">
    <property type="entry name" value="AA-permease/SLC12A_dom"/>
</dbReference>
<dbReference type="GO" id="GO:1990573">
    <property type="term" value="P:potassium ion import across plasma membrane"/>
    <property type="evidence" value="ECO:0007669"/>
    <property type="project" value="TreeGrafter"/>
</dbReference>
<comment type="subcellular location">
    <subcellularLocation>
        <location evidence="1">Membrane</location>
        <topology evidence="1">Multi-pass membrane protein</topology>
    </subcellularLocation>
</comment>
<feature type="transmembrane region" description="Helical" evidence="5">
    <location>
        <begin position="55"/>
        <end position="73"/>
    </location>
</feature>
<keyword evidence="8" id="KW-1185">Reference proteome</keyword>
<evidence type="ECO:0000256" key="4">
    <source>
        <dbReference type="ARBA" id="ARBA00023136"/>
    </source>
</evidence>
<dbReference type="GO" id="GO:0055064">
    <property type="term" value="P:chloride ion homeostasis"/>
    <property type="evidence" value="ECO:0007669"/>
    <property type="project" value="TreeGrafter"/>
</dbReference>
<dbReference type="GO" id="GO:0055075">
    <property type="term" value="P:potassium ion homeostasis"/>
    <property type="evidence" value="ECO:0007669"/>
    <property type="project" value="TreeGrafter"/>
</dbReference>
<organism evidence="7 8">
    <name type="scientific">Caligus rogercresseyi</name>
    <name type="common">Sea louse</name>
    <dbReference type="NCBI Taxonomy" id="217165"/>
    <lineage>
        <taxon>Eukaryota</taxon>
        <taxon>Metazoa</taxon>
        <taxon>Ecdysozoa</taxon>
        <taxon>Arthropoda</taxon>
        <taxon>Crustacea</taxon>
        <taxon>Multicrustacea</taxon>
        <taxon>Hexanauplia</taxon>
        <taxon>Copepoda</taxon>
        <taxon>Siphonostomatoida</taxon>
        <taxon>Caligidae</taxon>
        <taxon>Caligus</taxon>
    </lineage>
</organism>
<sequence length="149" mass="15442">AIGNALCATGFGETVAGALTESPSAWVERGVAALVILFLTCINLAGVKWVVRLQFALLVILLLGAADFGFGSLRSPKGGGSQGGFLGWNLTLLEDNFHAKYTGHHNWFSIFGVFFPALTGVMAGINMSGDLRNPSKDIAVGTLSAVGTG</sequence>
<feature type="transmembrane region" description="Helical" evidence="5">
    <location>
        <begin position="31"/>
        <end position="50"/>
    </location>
</feature>
<dbReference type="PANTHER" id="PTHR11827:SF6">
    <property type="entry name" value="SOLUTE CARRIER FAMILY 12 MEMBER 8"/>
    <property type="match status" value="1"/>
</dbReference>
<evidence type="ECO:0000313" key="8">
    <source>
        <dbReference type="Proteomes" id="UP000595437"/>
    </source>
</evidence>
<keyword evidence="3 5" id="KW-1133">Transmembrane helix</keyword>
<dbReference type="AlphaFoldDB" id="A0A7T8KGP6"/>
<dbReference type="GO" id="GO:0015379">
    <property type="term" value="F:potassium:chloride symporter activity"/>
    <property type="evidence" value="ECO:0007669"/>
    <property type="project" value="TreeGrafter"/>
</dbReference>
<feature type="non-terminal residue" evidence="7">
    <location>
        <position position="1"/>
    </location>
</feature>
<dbReference type="Pfam" id="PF00324">
    <property type="entry name" value="AA_permease"/>
    <property type="match status" value="1"/>
</dbReference>
<protein>
    <recommendedName>
        <fullName evidence="6">Amino acid permease/ SLC12A domain-containing protein</fullName>
    </recommendedName>
</protein>
<evidence type="ECO:0000256" key="5">
    <source>
        <dbReference type="SAM" id="Phobius"/>
    </source>
</evidence>
<evidence type="ECO:0000259" key="6">
    <source>
        <dbReference type="Pfam" id="PF00324"/>
    </source>
</evidence>
<dbReference type="EMBL" id="CP045894">
    <property type="protein sequence ID" value="QQP55576.1"/>
    <property type="molecule type" value="Genomic_DNA"/>
</dbReference>
<name>A0A7T8KGP6_CALRO</name>
<keyword evidence="4 5" id="KW-0472">Membrane</keyword>
<dbReference type="InterPro" id="IPR004842">
    <property type="entry name" value="SLC12A_fam"/>
</dbReference>
<reference evidence="8" key="1">
    <citation type="submission" date="2021-01" db="EMBL/GenBank/DDBJ databases">
        <title>Caligus Genome Assembly.</title>
        <authorList>
            <person name="Gallardo-Escarate C."/>
        </authorList>
    </citation>
    <scope>NUCLEOTIDE SEQUENCE [LARGE SCALE GENOMIC DNA]</scope>
</reference>
<dbReference type="PANTHER" id="PTHR11827">
    <property type="entry name" value="SOLUTE CARRIER FAMILY 12, CATION COTRANSPORTERS"/>
    <property type="match status" value="1"/>
</dbReference>
<evidence type="ECO:0000313" key="7">
    <source>
        <dbReference type="EMBL" id="QQP55576.1"/>
    </source>
</evidence>